<evidence type="ECO:0000313" key="3">
    <source>
        <dbReference type="EMBL" id="AAT43872.1"/>
    </source>
</evidence>
<gene>
    <name evidence="3" type="ordered locus">PTO1287</name>
</gene>
<dbReference type="PaxDb" id="263820-PTO1287"/>
<name>Q6KZI0_PICTO</name>
<dbReference type="Proteomes" id="UP000000438">
    <property type="component" value="Chromosome"/>
</dbReference>
<dbReference type="Pfam" id="PF25211">
    <property type="entry name" value="DUF7839"/>
    <property type="match status" value="1"/>
</dbReference>
<dbReference type="EMBL" id="AE017261">
    <property type="protein sequence ID" value="AAT43872.1"/>
    <property type="molecule type" value="Genomic_DNA"/>
</dbReference>
<dbReference type="InterPro" id="IPR036388">
    <property type="entry name" value="WH-like_DNA-bd_sf"/>
</dbReference>
<dbReference type="CDD" id="cd00090">
    <property type="entry name" value="HTH_ARSR"/>
    <property type="match status" value="1"/>
</dbReference>
<dbReference type="OrthoDB" id="56502at2157"/>
<dbReference type="PIRSF" id="PIRSF004955">
    <property type="entry name" value="HTH_arch"/>
    <property type="match status" value="1"/>
</dbReference>
<evidence type="ECO:0000313" key="4">
    <source>
        <dbReference type="Proteomes" id="UP000000438"/>
    </source>
</evidence>
<dbReference type="InterPro" id="IPR036390">
    <property type="entry name" value="WH_DNA-bd_sf"/>
</dbReference>
<dbReference type="HOGENOM" id="CLU_090237_0_0_2"/>
<reference evidence="3 4" key="1">
    <citation type="journal article" date="2004" name="Proc. Natl. Acad. Sci. U.S.A.">
        <title>Genome sequence of Picrophilus torridus and its implications for life around pH 0.</title>
        <authorList>
            <person name="Futterer O."/>
            <person name="Angelov A."/>
            <person name="Liesegang H."/>
            <person name="Gottschalk G."/>
            <person name="Schleper C."/>
            <person name="Schepers B."/>
            <person name="Dock C."/>
            <person name="Antranikian G."/>
            <person name="Liebl W."/>
        </authorList>
    </citation>
    <scope>NUCLEOTIDE SEQUENCE [LARGE SCALE GENOMIC DNA]</scope>
    <source>
        <strain evidence="4">ATCC 700027 / DSM 9790 / JCM 10055 / NBRC 100828</strain>
    </source>
</reference>
<dbReference type="InterPro" id="IPR012015">
    <property type="entry name" value="UCP_HTH_arc"/>
</dbReference>
<dbReference type="RefSeq" id="WP_011178088.1">
    <property type="nucleotide sequence ID" value="NC_005877.1"/>
</dbReference>
<dbReference type="InterPro" id="IPR011991">
    <property type="entry name" value="ArsR-like_HTH"/>
</dbReference>
<proteinExistence type="predicted"/>
<organism evidence="3 4">
    <name type="scientific">Picrophilus torridus (strain ATCC 700027 / DSM 9790 / JCM 10055 / NBRC 100828 / KAW 2/3)</name>
    <dbReference type="NCBI Taxonomy" id="1122961"/>
    <lineage>
        <taxon>Archaea</taxon>
        <taxon>Methanobacteriati</taxon>
        <taxon>Thermoplasmatota</taxon>
        <taxon>Thermoplasmata</taxon>
        <taxon>Thermoplasmatales</taxon>
        <taxon>Picrophilaceae</taxon>
        <taxon>Picrophilus</taxon>
    </lineage>
</organism>
<evidence type="ECO:0000259" key="2">
    <source>
        <dbReference type="Pfam" id="PF25211"/>
    </source>
</evidence>
<dbReference type="KEGG" id="pto:PTO1287"/>
<sequence>MKLEQAFITQIMILMSIRNGKRRPSEIARDVNITLQGVIYHLKILRSNGYIDDDNNITLTGFNYLYNGLSDMENFFKSNLMEMDSIMTWEAIAACDLNKDERVYLYMDNGYLYAKKDKMDGATGIAAISTKKGGCTGVTSINGIIKLDVGSVDIAQISNVEENVNYKILTDRLKNIIESKKYHFKGVLGEYAFTVLKQSNIRPDFEYAPIESGYDAARRGFSTIIVTSKRMMHFYMDRIKEMQKQYPEININMFTID</sequence>
<dbReference type="InterPro" id="IPR057161">
    <property type="entry name" value="DUF7839"/>
</dbReference>
<dbReference type="GO" id="GO:0003700">
    <property type="term" value="F:DNA-binding transcription factor activity"/>
    <property type="evidence" value="ECO:0007669"/>
    <property type="project" value="InterPro"/>
</dbReference>
<accession>Q6KZI0</accession>
<dbReference type="GeneID" id="2844404"/>
<dbReference type="Gene3D" id="1.10.10.10">
    <property type="entry name" value="Winged helix-like DNA-binding domain superfamily/Winged helix DNA-binding domain"/>
    <property type="match status" value="1"/>
</dbReference>
<feature type="domain" description="DUF7839" evidence="2">
    <location>
        <begin position="147"/>
        <end position="246"/>
    </location>
</feature>
<dbReference type="Pfam" id="PF01022">
    <property type="entry name" value="HTH_5"/>
    <property type="match status" value="1"/>
</dbReference>
<dbReference type="STRING" id="263820.PTO1287"/>
<evidence type="ECO:0000259" key="1">
    <source>
        <dbReference type="Pfam" id="PF01022"/>
    </source>
</evidence>
<protein>
    <submittedName>
        <fullName evidence="3">Transcriptional regulator</fullName>
    </submittedName>
</protein>
<dbReference type="InterPro" id="IPR001845">
    <property type="entry name" value="HTH_ArsR_DNA-bd_dom"/>
</dbReference>
<dbReference type="SUPFAM" id="SSF46785">
    <property type="entry name" value="Winged helix' DNA-binding domain"/>
    <property type="match status" value="1"/>
</dbReference>
<dbReference type="eggNOG" id="arCOG04399">
    <property type="taxonomic scope" value="Archaea"/>
</dbReference>
<feature type="domain" description="HTH arsR-type" evidence="1">
    <location>
        <begin position="9"/>
        <end position="52"/>
    </location>
</feature>
<dbReference type="InParanoid" id="Q6KZI0"/>
<dbReference type="AlphaFoldDB" id="Q6KZI0"/>